<gene>
    <name evidence="1" type="ORF">SAMN05421791_10189</name>
</gene>
<sequence length="118" mass="13951">MSVDRSYLQSKAAREYQDRKMAKWMGFFLSEHTGSLKKDYNTGEAVYERQSPQEKMMLLSQAFTQKLEIRFTYIDSTKRTTFINGIIDVFDFDKVGVRVEGAYLFINMDDLIRIDYEE</sequence>
<evidence type="ECO:0000313" key="2">
    <source>
        <dbReference type="Proteomes" id="UP000199708"/>
    </source>
</evidence>
<dbReference type="RefSeq" id="WP_090288796.1">
    <property type="nucleotide sequence ID" value="NZ_FNCK01000001.1"/>
</dbReference>
<evidence type="ECO:0008006" key="3">
    <source>
        <dbReference type="Google" id="ProtNLM"/>
    </source>
</evidence>
<reference evidence="1 2" key="1">
    <citation type="submission" date="2016-10" db="EMBL/GenBank/DDBJ databases">
        <authorList>
            <person name="de Groot N.N."/>
        </authorList>
    </citation>
    <scope>NUCLEOTIDE SEQUENCE [LARGE SCALE GENOMIC DNA]</scope>
    <source>
        <strain evidence="1 2">ATCC BAA-466</strain>
    </source>
</reference>
<dbReference type="EMBL" id="FNCK01000001">
    <property type="protein sequence ID" value="SDF80100.1"/>
    <property type="molecule type" value="Genomic_DNA"/>
</dbReference>
<name>A0A1G7P3S8_9LACT</name>
<keyword evidence="2" id="KW-1185">Reference proteome</keyword>
<dbReference type="OrthoDB" id="1644322at2"/>
<proteinExistence type="predicted"/>
<organism evidence="1 2">
    <name type="scientific">Facklamia miroungae</name>
    <dbReference type="NCBI Taxonomy" id="120956"/>
    <lineage>
        <taxon>Bacteria</taxon>
        <taxon>Bacillati</taxon>
        <taxon>Bacillota</taxon>
        <taxon>Bacilli</taxon>
        <taxon>Lactobacillales</taxon>
        <taxon>Aerococcaceae</taxon>
        <taxon>Facklamia</taxon>
    </lineage>
</organism>
<dbReference type="Proteomes" id="UP000199708">
    <property type="component" value="Unassembled WGS sequence"/>
</dbReference>
<accession>A0A1G7P3S8</accession>
<dbReference type="AlphaFoldDB" id="A0A1G7P3S8"/>
<evidence type="ECO:0000313" key="1">
    <source>
        <dbReference type="EMBL" id="SDF80100.1"/>
    </source>
</evidence>
<protein>
    <recommendedName>
        <fullName evidence="3">YolD-like protein</fullName>
    </recommendedName>
</protein>